<organism evidence="1">
    <name type="scientific">marine metagenome</name>
    <dbReference type="NCBI Taxonomy" id="408172"/>
    <lineage>
        <taxon>unclassified sequences</taxon>
        <taxon>metagenomes</taxon>
        <taxon>ecological metagenomes</taxon>
    </lineage>
</organism>
<name>A0A382XRB7_9ZZZZ</name>
<gene>
    <name evidence="1" type="ORF">METZ01_LOCUS426526</name>
</gene>
<evidence type="ECO:0000313" key="1">
    <source>
        <dbReference type="EMBL" id="SVD73672.1"/>
    </source>
</evidence>
<dbReference type="AlphaFoldDB" id="A0A382XRB7"/>
<protein>
    <submittedName>
        <fullName evidence="1">Uncharacterized protein</fullName>
    </submittedName>
</protein>
<dbReference type="EMBL" id="UINC01169901">
    <property type="protein sequence ID" value="SVD73672.1"/>
    <property type="molecule type" value="Genomic_DNA"/>
</dbReference>
<feature type="non-terminal residue" evidence="1">
    <location>
        <position position="29"/>
    </location>
</feature>
<proteinExistence type="predicted"/>
<accession>A0A382XRB7</accession>
<sequence>MKKIYALAFSSLFTLSAAAEVGTVSLWQV</sequence>
<reference evidence="1" key="1">
    <citation type="submission" date="2018-05" db="EMBL/GenBank/DDBJ databases">
        <authorList>
            <person name="Lanie J.A."/>
            <person name="Ng W.-L."/>
            <person name="Kazmierczak K.M."/>
            <person name="Andrzejewski T.M."/>
            <person name="Davidsen T.M."/>
            <person name="Wayne K.J."/>
            <person name="Tettelin H."/>
            <person name="Glass J.I."/>
            <person name="Rusch D."/>
            <person name="Podicherti R."/>
            <person name="Tsui H.-C.T."/>
            <person name="Winkler M.E."/>
        </authorList>
    </citation>
    <scope>NUCLEOTIDE SEQUENCE</scope>
</reference>